<dbReference type="AlphaFoldDB" id="A0ABD0UHF5"/>
<keyword evidence="2" id="KW-1185">Reference proteome</keyword>
<sequence>MTGGLRPFEDLIGIADVVCVQDQAAGTSSTSLDQRFGRELGQNIRLDIEDRTTALSCGQWIEAFRQKKRQA</sequence>
<dbReference type="EMBL" id="JANQDX010000016">
    <property type="protein sequence ID" value="KAL0909787.1"/>
    <property type="molecule type" value="Genomic_DNA"/>
</dbReference>
<protein>
    <submittedName>
        <fullName evidence="1">Uncharacterized protein</fullName>
    </submittedName>
</protein>
<proteinExistence type="predicted"/>
<evidence type="ECO:0000313" key="2">
    <source>
        <dbReference type="Proteomes" id="UP001552299"/>
    </source>
</evidence>
<reference evidence="1 2" key="1">
    <citation type="journal article" date="2024" name="Plant Biotechnol. J.">
        <title>Dendrobium thyrsiflorum genome and its molecular insights into genes involved in important horticultural traits.</title>
        <authorList>
            <person name="Chen B."/>
            <person name="Wang J.Y."/>
            <person name="Zheng P.J."/>
            <person name="Li K.L."/>
            <person name="Liang Y.M."/>
            <person name="Chen X.F."/>
            <person name="Zhang C."/>
            <person name="Zhao X."/>
            <person name="He X."/>
            <person name="Zhang G.Q."/>
            <person name="Liu Z.J."/>
            <person name="Xu Q."/>
        </authorList>
    </citation>
    <scope>NUCLEOTIDE SEQUENCE [LARGE SCALE GENOMIC DNA]</scope>
    <source>
        <strain evidence="1">GZMU011</strain>
    </source>
</reference>
<evidence type="ECO:0000313" key="1">
    <source>
        <dbReference type="EMBL" id="KAL0909787.1"/>
    </source>
</evidence>
<accession>A0ABD0UHF5</accession>
<name>A0ABD0UHF5_DENTH</name>
<dbReference type="Proteomes" id="UP001552299">
    <property type="component" value="Unassembled WGS sequence"/>
</dbReference>
<gene>
    <name evidence="1" type="ORF">M5K25_020684</name>
</gene>
<comment type="caution">
    <text evidence="1">The sequence shown here is derived from an EMBL/GenBank/DDBJ whole genome shotgun (WGS) entry which is preliminary data.</text>
</comment>
<organism evidence="1 2">
    <name type="scientific">Dendrobium thyrsiflorum</name>
    <name type="common">Pinecone-like raceme dendrobium</name>
    <name type="synonym">Orchid</name>
    <dbReference type="NCBI Taxonomy" id="117978"/>
    <lineage>
        <taxon>Eukaryota</taxon>
        <taxon>Viridiplantae</taxon>
        <taxon>Streptophyta</taxon>
        <taxon>Embryophyta</taxon>
        <taxon>Tracheophyta</taxon>
        <taxon>Spermatophyta</taxon>
        <taxon>Magnoliopsida</taxon>
        <taxon>Liliopsida</taxon>
        <taxon>Asparagales</taxon>
        <taxon>Orchidaceae</taxon>
        <taxon>Epidendroideae</taxon>
        <taxon>Malaxideae</taxon>
        <taxon>Dendrobiinae</taxon>
        <taxon>Dendrobium</taxon>
    </lineage>
</organism>